<dbReference type="PROSITE" id="PS00197">
    <property type="entry name" value="2FE2S_FER_1"/>
    <property type="match status" value="1"/>
</dbReference>
<feature type="domain" description="2Fe-2S ferredoxin-type" evidence="9">
    <location>
        <begin position="261"/>
        <end position="350"/>
    </location>
</feature>
<dbReference type="EMBL" id="LZSF01000289">
    <property type="protein sequence ID" value="OBA76440.1"/>
    <property type="molecule type" value="Genomic_DNA"/>
</dbReference>
<keyword evidence="8" id="KW-0411">Iron-sulfur</keyword>
<dbReference type="GO" id="GO:0050660">
    <property type="term" value="F:flavin adenine dinucleotide binding"/>
    <property type="evidence" value="ECO:0007669"/>
    <property type="project" value="TreeGrafter"/>
</dbReference>
<keyword evidence="5" id="KW-0274">FAD</keyword>
<dbReference type="GO" id="GO:0051537">
    <property type="term" value="F:2 iron, 2 sulfur cluster binding"/>
    <property type="evidence" value="ECO:0007669"/>
    <property type="project" value="UniProtKB-KW"/>
</dbReference>
<evidence type="ECO:0000256" key="2">
    <source>
        <dbReference type="ARBA" id="ARBA00022630"/>
    </source>
</evidence>
<dbReference type="Proteomes" id="UP000093962">
    <property type="component" value="Unassembled WGS sequence"/>
</dbReference>
<keyword evidence="6" id="KW-0560">Oxidoreductase</keyword>
<dbReference type="InterPro" id="IPR008333">
    <property type="entry name" value="Cbr1-like_FAD-bd_dom"/>
</dbReference>
<dbReference type="InterPro" id="IPR001433">
    <property type="entry name" value="OxRdtase_FAD/NAD-bd"/>
</dbReference>
<dbReference type="Gene3D" id="3.40.50.80">
    <property type="entry name" value="Nucleotide-binding domain of ferredoxin-NADP reductase (FNR) module"/>
    <property type="match status" value="1"/>
</dbReference>
<dbReference type="InterPro" id="IPR001709">
    <property type="entry name" value="Flavoprot_Pyr_Nucl_cyt_Rdtase"/>
</dbReference>
<dbReference type="SUPFAM" id="SSF52343">
    <property type="entry name" value="Ferredoxin reductase-like, C-terminal NADP-linked domain"/>
    <property type="match status" value="1"/>
</dbReference>
<comment type="cofactor">
    <cofactor evidence="1">
        <name>FAD</name>
        <dbReference type="ChEBI" id="CHEBI:57692"/>
    </cofactor>
</comment>
<evidence type="ECO:0000256" key="5">
    <source>
        <dbReference type="ARBA" id="ARBA00022827"/>
    </source>
</evidence>
<dbReference type="InterPro" id="IPR006058">
    <property type="entry name" value="2Fe2S_fd_BS"/>
</dbReference>
<reference evidence="11 12" key="1">
    <citation type="submission" date="2016-06" db="EMBL/GenBank/DDBJ databases">
        <authorList>
            <person name="Kjaerup R.B."/>
            <person name="Dalgaard T.S."/>
            <person name="Juul-Madsen H.R."/>
        </authorList>
    </citation>
    <scope>NUCLEOTIDE SEQUENCE [LARGE SCALE GENOMIC DNA]</scope>
    <source>
        <strain evidence="11 12">1199456.5</strain>
    </source>
</reference>
<comment type="caution">
    <text evidence="11">The sequence shown here is derived from an EMBL/GenBank/DDBJ whole genome shotgun (WGS) entry which is preliminary data.</text>
</comment>
<dbReference type="AlphaFoldDB" id="A0A1A0LTH3"/>
<proteinExistence type="predicted"/>
<dbReference type="PRINTS" id="PR00371">
    <property type="entry name" value="FPNCR"/>
</dbReference>
<name>A0A1A0LTH3_MYCMU</name>
<accession>A0A1A0LTH3</accession>
<evidence type="ECO:0000256" key="6">
    <source>
        <dbReference type="ARBA" id="ARBA00023002"/>
    </source>
</evidence>
<keyword evidence="7" id="KW-0408">Iron</keyword>
<dbReference type="SUPFAM" id="SSF54292">
    <property type="entry name" value="2Fe-2S ferredoxin-like"/>
    <property type="match status" value="1"/>
</dbReference>
<sequence length="350" mass="37019">MTASTASRSHELTVVEVITETPDAVSLVLTAAHDAREQFAYQAGQFLTLRIPAHSGAVSRCYSLSSSPAADEHLKVTVKRTAGGLASNWLCDHAEAGMTLESLTPAGAFTVRPADSELVFVAAGSGITPVISMIRAELLQSGRRVTLVYANRDRESVIFDAELAELLAAHADRLTVAHWLESESSLPTPAGLRSLLPSTPAADTAAYLCGPAAFMDVAAAALHDAGVACEHVHREVFVSLTTDAFAAPEPATRSAAASDAVTATVEIDGDTHEISWPKSEVLLDTLLSRGIDAPYACREGNCGACAYTLREGQVSMRINDTLDDYELGIGVRLACQSIPESDHLTAVFDR</sequence>
<dbReference type="InterPro" id="IPR017927">
    <property type="entry name" value="FAD-bd_FR_type"/>
</dbReference>
<dbReference type="Pfam" id="PF00175">
    <property type="entry name" value="NAD_binding_1"/>
    <property type="match status" value="1"/>
</dbReference>
<dbReference type="InterPro" id="IPR001041">
    <property type="entry name" value="2Fe-2S_ferredoxin-type"/>
</dbReference>
<dbReference type="PRINTS" id="PR00410">
    <property type="entry name" value="PHEHYDRXLASE"/>
</dbReference>
<protein>
    <submittedName>
        <fullName evidence="11">3-ketosteroid-9-alpha-hydroxylase</fullName>
    </submittedName>
</protein>
<evidence type="ECO:0000256" key="1">
    <source>
        <dbReference type="ARBA" id="ARBA00001974"/>
    </source>
</evidence>
<gene>
    <name evidence="11" type="ORF">A5642_06630</name>
</gene>
<organism evidence="11 12">
    <name type="scientific">Mycolicibacterium mucogenicum</name>
    <name type="common">Mycobacterium mucogenicum</name>
    <dbReference type="NCBI Taxonomy" id="56689"/>
    <lineage>
        <taxon>Bacteria</taxon>
        <taxon>Bacillati</taxon>
        <taxon>Actinomycetota</taxon>
        <taxon>Actinomycetes</taxon>
        <taxon>Mycobacteriales</taxon>
        <taxon>Mycobacteriaceae</taxon>
        <taxon>Mycolicibacterium</taxon>
    </lineage>
</organism>
<dbReference type="CDD" id="cd00207">
    <property type="entry name" value="fer2"/>
    <property type="match status" value="1"/>
</dbReference>
<dbReference type="Gene3D" id="3.10.20.30">
    <property type="match status" value="1"/>
</dbReference>
<dbReference type="SUPFAM" id="SSF63380">
    <property type="entry name" value="Riboflavin synthase domain-like"/>
    <property type="match status" value="1"/>
</dbReference>
<dbReference type="PROSITE" id="PS51384">
    <property type="entry name" value="FAD_FR"/>
    <property type="match status" value="1"/>
</dbReference>
<dbReference type="InterPro" id="IPR036010">
    <property type="entry name" value="2Fe-2S_ferredoxin-like_sf"/>
</dbReference>
<dbReference type="Pfam" id="PF00970">
    <property type="entry name" value="FAD_binding_6"/>
    <property type="match status" value="1"/>
</dbReference>
<evidence type="ECO:0000256" key="7">
    <source>
        <dbReference type="ARBA" id="ARBA00023004"/>
    </source>
</evidence>
<keyword evidence="4" id="KW-0479">Metal-binding</keyword>
<evidence type="ECO:0000256" key="3">
    <source>
        <dbReference type="ARBA" id="ARBA00022714"/>
    </source>
</evidence>
<dbReference type="InterPro" id="IPR012675">
    <property type="entry name" value="Beta-grasp_dom_sf"/>
</dbReference>
<dbReference type="RefSeq" id="WP_064860945.1">
    <property type="nucleotide sequence ID" value="NZ_JAPMJT010000001.1"/>
</dbReference>
<dbReference type="PROSITE" id="PS51085">
    <property type="entry name" value="2FE2S_FER_2"/>
    <property type="match status" value="1"/>
</dbReference>
<dbReference type="InterPro" id="IPR050415">
    <property type="entry name" value="MRET"/>
</dbReference>
<feature type="domain" description="FAD-binding FR-type" evidence="10">
    <location>
        <begin position="7"/>
        <end position="112"/>
    </location>
</feature>
<dbReference type="Gene3D" id="2.40.30.10">
    <property type="entry name" value="Translation factors"/>
    <property type="match status" value="1"/>
</dbReference>
<dbReference type="InterPro" id="IPR039261">
    <property type="entry name" value="FNR_nucleotide-bd"/>
</dbReference>
<evidence type="ECO:0000259" key="9">
    <source>
        <dbReference type="PROSITE" id="PS51085"/>
    </source>
</evidence>
<dbReference type="InterPro" id="IPR017938">
    <property type="entry name" value="Riboflavin_synthase-like_b-brl"/>
</dbReference>
<evidence type="ECO:0000256" key="8">
    <source>
        <dbReference type="ARBA" id="ARBA00023014"/>
    </source>
</evidence>
<evidence type="ECO:0000256" key="4">
    <source>
        <dbReference type="ARBA" id="ARBA00022723"/>
    </source>
</evidence>
<evidence type="ECO:0000313" key="12">
    <source>
        <dbReference type="Proteomes" id="UP000093962"/>
    </source>
</evidence>
<evidence type="ECO:0000259" key="10">
    <source>
        <dbReference type="PROSITE" id="PS51384"/>
    </source>
</evidence>
<dbReference type="CDD" id="cd06214">
    <property type="entry name" value="PA_degradation_oxidoreductase_like"/>
    <property type="match status" value="1"/>
</dbReference>
<dbReference type="Pfam" id="PF00111">
    <property type="entry name" value="Fer2"/>
    <property type="match status" value="1"/>
</dbReference>
<keyword evidence="3" id="KW-0001">2Fe-2S</keyword>
<evidence type="ECO:0000313" key="11">
    <source>
        <dbReference type="EMBL" id="OBA76440.1"/>
    </source>
</evidence>
<keyword evidence="2" id="KW-0285">Flavoprotein</keyword>
<dbReference type="GO" id="GO:0046872">
    <property type="term" value="F:metal ion binding"/>
    <property type="evidence" value="ECO:0007669"/>
    <property type="project" value="UniProtKB-KW"/>
</dbReference>
<dbReference type="PANTHER" id="PTHR47354">
    <property type="entry name" value="NADH OXIDOREDUCTASE HCR"/>
    <property type="match status" value="1"/>
</dbReference>
<dbReference type="PANTHER" id="PTHR47354:SF8">
    <property type="entry name" value="1,2-PHENYLACETYL-COA EPOXIDASE, SUBUNIT E"/>
    <property type="match status" value="1"/>
</dbReference>
<dbReference type="GO" id="GO:0016491">
    <property type="term" value="F:oxidoreductase activity"/>
    <property type="evidence" value="ECO:0007669"/>
    <property type="project" value="UniProtKB-KW"/>
</dbReference>